<evidence type="ECO:0008006" key="6">
    <source>
        <dbReference type="Google" id="ProtNLM"/>
    </source>
</evidence>
<dbReference type="PRINTS" id="PR01217">
    <property type="entry name" value="PRICHEXTENSN"/>
</dbReference>
<feature type="compositionally biased region" description="Low complexity" evidence="1">
    <location>
        <begin position="60"/>
        <end position="73"/>
    </location>
</feature>
<dbReference type="RefSeq" id="WP_129185344.1">
    <property type="nucleotide sequence ID" value="NZ_JAGIOG010000001.1"/>
</dbReference>
<keyword evidence="2" id="KW-0812">Transmembrane</keyword>
<evidence type="ECO:0000313" key="5">
    <source>
        <dbReference type="Proteomes" id="UP001515100"/>
    </source>
</evidence>
<proteinExistence type="predicted"/>
<feature type="region of interest" description="Disordered" evidence="1">
    <location>
        <begin position="30"/>
        <end position="97"/>
    </location>
</feature>
<dbReference type="EMBL" id="SDPP02000006">
    <property type="protein sequence ID" value="KAA1372946.1"/>
    <property type="molecule type" value="Genomic_DNA"/>
</dbReference>
<gene>
    <name evidence="4" type="ORF">ESP62_017770</name>
</gene>
<evidence type="ECO:0000256" key="2">
    <source>
        <dbReference type="SAM" id="Phobius"/>
    </source>
</evidence>
<protein>
    <recommendedName>
        <fullName evidence="6">Htaa domain-containing protein</fullName>
    </recommendedName>
</protein>
<keyword evidence="2" id="KW-1133">Transmembrane helix</keyword>
<dbReference type="Proteomes" id="UP001515100">
    <property type="component" value="Unassembled WGS sequence"/>
</dbReference>
<dbReference type="OrthoDB" id="7210788at2"/>
<dbReference type="AlphaFoldDB" id="A0A641AHH0"/>
<feature type="chain" id="PRO_5024863014" description="Htaa domain-containing protein" evidence="3">
    <location>
        <begin position="28"/>
        <end position="464"/>
    </location>
</feature>
<sequence length="464" mass="46989">MRSEIRTAFAVLATTAVLLGSATMALAAEGDDVVPEPAAATSTPSPSPSPTESSPPPGPTESSPTPEPTDSSPTPTPTDPSPTPTPAPSPTAAPVPTGAFTVTDAQVRWGINDESNNRAFAPGTFNFFSAGKIADPGRGNTQLTQAGWKQADGQVSIQKYLNGSWTSATWEGLRTDTDGKSIPGTNGPFSGHEVVIGGGTGTVDPTSGTASIQWNGSFTVLYYSGYSFFYVTDPKLTVTGGVGRLTATLSGFGSSMDDLTQWKPVAPVPNVVLADLGAVDLAKDLGFTATPAYKGVAVTVPGDAQVRSGDSWGSFPQSFIDYQTSSGTGSYWYSSGGAADAHKVAKPVTISYAAGSPVAVKAPAKAKKKSAKNDAPRNKAVAPPASVPAGLPAVTAPLTAPADAQVAGTTYAQTRPVSTVTGASAAPVGRTGAEGVWILGGVLLGAAALVTLTPLIYSATRTER</sequence>
<keyword evidence="2" id="KW-0472">Membrane</keyword>
<keyword evidence="3" id="KW-0732">Signal</keyword>
<feature type="compositionally biased region" description="Pro residues" evidence="1">
    <location>
        <begin position="74"/>
        <end position="93"/>
    </location>
</feature>
<feature type="compositionally biased region" description="Low complexity" evidence="1">
    <location>
        <begin position="35"/>
        <end position="44"/>
    </location>
</feature>
<feature type="transmembrane region" description="Helical" evidence="2">
    <location>
        <begin position="436"/>
        <end position="457"/>
    </location>
</feature>
<comment type="caution">
    <text evidence="4">The sequence shown here is derived from an EMBL/GenBank/DDBJ whole genome shotgun (WGS) entry which is preliminary data.</text>
</comment>
<name>A0A641AHH0_9ACTN</name>
<feature type="signal peptide" evidence="3">
    <location>
        <begin position="1"/>
        <end position="27"/>
    </location>
</feature>
<accession>A0A641AHH0</accession>
<reference evidence="4" key="1">
    <citation type="submission" date="2019-09" db="EMBL/GenBank/DDBJ databases">
        <authorList>
            <person name="Li J."/>
        </authorList>
    </citation>
    <scope>NUCLEOTIDE SEQUENCE [LARGE SCALE GENOMIC DNA]</scope>
    <source>
        <strain evidence="4">NRBC 14897</strain>
    </source>
</reference>
<keyword evidence="5" id="KW-1185">Reference proteome</keyword>
<evidence type="ECO:0000256" key="1">
    <source>
        <dbReference type="SAM" id="MobiDB-lite"/>
    </source>
</evidence>
<evidence type="ECO:0000313" key="4">
    <source>
        <dbReference type="EMBL" id="KAA1372946.1"/>
    </source>
</evidence>
<feature type="region of interest" description="Disordered" evidence="1">
    <location>
        <begin position="364"/>
        <end position="386"/>
    </location>
</feature>
<organism evidence="4 5">
    <name type="scientific">Aeromicrobium fastidiosum</name>
    <dbReference type="NCBI Taxonomy" id="52699"/>
    <lineage>
        <taxon>Bacteria</taxon>
        <taxon>Bacillati</taxon>
        <taxon>Actinomycetota</taxon>
        <taxon>Actinomycetes</taxon>
        <taxon>Propionibacteriales</taxon>
        <taxon>Nocardioidaceae</taxon>
        <taxon>Aeromicrobium</taxon>
    </lineage>
</organism>
<feature type="compositionally biased region" description="Pro residues" evidence="1">
    <location>
        <begin position="45"/>
        <end position="59"/>
    </location>
</feature>
<evidence type="ECO:0000256" key="3">
    <source>
        <dbReference type="SAM" id="SignalP"/>
    </source>
</evidence>